<dbReference type="Pfam" id="PF10040">
    <property type="entry name" value="CRISPR_Cas6"/>
    <property type="match status" value="1"/>
</dbReference>
<feature type="domain" description="CRISPR-associated protein Cas6 C-terminal" evidence="1">
    <location>
        <begin position="154"/>
        <end position="264"/>
    </location>
</feature>
<dbReference type="EMBL" id="CP001291">
    <property type="protein sequence ID" value="ACK70151.1"/>
    <property type="molecule type" value="Genomic_DNA"/>
</dbReference>
<dbReference type="Gene3D" id="3.30.70.1900">
    <property type="match status" value="1"/>
</dbReference>
<dbReference type="CDD" id="cd21141">
    <property type="entry name" value="Cas6_III-like"/>
    <property type="match status" value="1"/>
</dbReference>
<dbReference type="Gene3D" id="3.30.70.1890">
    <property type="match status" value="1"/>
</dbReference>
<dbReference type="HOGENOM" id="CLU_063836_1_0_3"/>
<gene>
    <name evidence="2" type="ordered locus">PCC7424_1716</name>
</gene>
<evidence type="ECO:0000259" key="1">
    <source>
        <dbReference type="Pfam" id="PF10040"/>
    </source>
</evidence>
<dbReference type="InterPro" id="IPR019267">
    <property type="entry name" value="CRISPR-assoc_Cas6_C"/>
</dbReference>
<keyword evidence="3" id="KW-1185">Reference proteome</keyword>
<dbReference type="Proteomes" id="UP000002384">
    <property type="component" value="Chromosome"/>
</dbReference>
<evidence type="ECO:0000313" key="3">
    <source>
        <dbReference type="Proteomes" id="UP000002384"/>
    </source>
</evidence>
<dbReference type="eggNOG" id="COG5551">
    <property type="taxonomic scope" value="Bacteria"/>
</dbReference>
<dbReference type="InterPro" id="IPR045747">
    <property type="entry name" value="CRISPR-assoc_prot_Cas6_N_sf"/>
</dbReference>
<reference evidence="3" key="1">
    <citation type="journal article" date="2011" name="MBio">
        <title>Novel metabolic attributes of the genus Cyanothece, comprising a group of unicellular nitrogen-fixing Cyanobacteria.</title>
        <authorList>
            <person name="Bandyopadhyay A."/>
            <person name="Elvitigala T."/>
            <person name="Welsh E."/>
            <person name="Stockel J."/>
            <person name="Liberton M."/>
            <person name="Min H."/>
            <person name="Sherman L.A."/>
            <person name="Pakrasi H.B."/>
        </authorList>
    </citation>
    <scope>NUCLEOTIDE SEQUENCE [LARGE SCALE GENOMIC DNA]</scope>
    <source>
        <strain evidence="3">PCC 7424</strain>
    </source>
</reference>
<dbReference type="STRING" id="65393.PCC7424_1716"/>
<dbReference type="OrthoDB" id="3469084at2"/>
<dbReference type="KEGG" id="cyc:PCC7424_1716"/>
<proteinExistence type="predicted"/>
<protein>
    <submittedName>
        <fullName evidence="2">CRISPR-associated Cas5e family protein</fullName>
    </submittedName>
</protein>
<sequence>MVQNNSSPPKEAYKLYSIIIELGAARSGNPPATLGRAIHAQVLHWIQLGDPQLAETIHTSQNPPISLSGLQGNRRKEKNYAGDRFYFRICFLQGHLIQPLLKGIEAWGEEKLILGQFPFVIRQCYFLSGTHSLARSTDYENLVNHSPVSQTISLSFLSPTSFKQQKHIQLLLTPDLVFNSLLRKWNSFAPEELHFPLIEWDGFVSAFDLRSYALKMEGGAEVGSQGWVKYCFSDSEQARIASILAQFAFYSGVGRKTTMGMGQVQLLLRNN</sequence>
<dbReference type="AlphaFoldDB" id="B7KB41"/>
<dbReference type="RefSeq" id="WP_012599094.1">
    <property type="nucleotide sequence ID" value="NC_011729.1"/>
</dbReference>
<name>B7KB41_GLOC7</name>
<organism evidence="2 3">
    <name type="scientific">Gloeothece citriformis (strain PCC 7424)</name>
    <name type="common">Cyanothece sp. (strain PCC 7424)</name>
    <dbReference type="NCBI Taxonomy" id="65393"/>
    <lineage>
        <taxon>Bacteria</taxon>
        <taxon>Bacillati</taxon>
        <taxon>Cyanobacteriota</taxon>
        <taxon>Cyanophyceae</taxon>
        <taxon>Oscillatoriophycideae</taxon>
        <taxon>Chroococcales</taxon>
        <taxon>Aphanothecaceae</taxon>
        <taxon>Gloeothece</taxon>
        <taxon>Gloeothece citriformis</taxon>
    </lineage>
</organism>
<accession>B7KB41</accession>
<evidence type="ECO:0000313" key="2">
    <source>
        <dbReference type="EMBL" id="ACK70151.1"/>
    </source>
</evidence>